<name>A0A5S6QL23_TRIMR</name>
<dbReference type="Proteomes" id="UP000046395">
    <property type="component" value="Unassembled WGS sequence"/>
</dbReference>
<accession>A0A5S6QL23</accession>
<dbReference type="WBParaSite" id="TMUE_2000008046.1">
    <property type="protein sequence ID" value="TMUE_2000008046.1"/>
    <property type="gene ID" value="WBGene00289200"/>
</dbReference>
<protein>
    <submittedName>
        <fullName evidence="2">Uncharacterized protein</fullName>
    </submittedName>
</protein>
<dbReference type="AlphaFoldDB" id="A0A5S6QL23"/>
<proteinExistence type="predicted"/>
<sequence>MENHARRRQASFHRSLGGQAERTLQIFPSLSRDPYVKKAAISRTRVRHFPKAFLETPKPAVGHLCCDLTLRGGKKVERRRRRKKERKTTFILNSNQHFKWIPTCEPFFHIALPLRPDATGAPL</sequence>
<evidence type="ECO:0000313" key="1">
    <source>
        <dbReference type="Proteomes" id="UP000046395"/>
    </source>
</evidence>
<evidence type="ECO:0000313" key="2">
    <source>
        <dbReference type="WBParaSite" id="TMUE_2000008046.1"/>
    </source>
</evidence>
<keyword evidence="1" id="KW-1185">Reference proteome</keyword>
<organism evidence="1 2">
    <name type="scientific">Trichuris muris</name>
    <name type="common">Mouse whipworm</name>
    <dbReference type="NCBI Taxonomy" id="70415"/>
    <lineage>
        <taxon>Eukaryota</taxon>
        <taxon>Metazoa</taxon>
        <taxon>Ecdysozoa</taxon>
        <taxon>Nematoda</taxon>
        <taxon>Enoplea</taxon>
        <taxon>Dorylaimia</taxon>
        <taxon>Trichinellida</taxon>
        <taxon>Trichuridae</taxon>
        <taxon>Trichuris</taxon>
    </lineage>
</organism>
<reference evidence="2" key="1">
    <citation type="submission" date="2019-12" db="UniProtKB">
        <authorList>
            <consortium name="WormBaseParasite"/>
        </authorList>
    </citation>
    <scope>IDENTIFICATION</scope>
</reference>